<feature type="region of interest" description="Disordered" evidence="1">
    <location>
        <begin position="619"/>
        <end position="676"/>
    </location>
</feature>
<evidence type="ECO:0008006" key="4">
    <source>
        <dbReference type="Google" id="ProtNLM"/>
    </source>
</evidence>
<organism evidence="2 3">
    <name type="scientific">Podospora appendiculata</name>
    <dbReference type="NCBI Taxonomy" id="314037"/>
    <lineage>
        <taxon>Eukaryota</taxon>
        <taxon>Fungi</taxon>
        <taxon>Dikarya</taxon>
        <taxon>Ascomycota</taxon>
        <taxon>Pezizomycotina</taxon>
        <taxon>Sordariomycetes</taxon>
        <taxon>Sordariomycetidae</taxon>
        <taxon>Sordariales</taxon>
        <taxon>Podosporaceae</taxon>
        <taxon>Podospora</taxon>
    </lineage>
</organism>
<evidence type="ECO:0000313" key="3">
    <source>
        <dbReference type="Proteomes" id="UP001270362"/>
    </source>
</evidence>
<sequence length="740" mass="82800">MANCSHLLSSHLRNINKNMNKNMNRPTDTRPAGIYRSTWPLTLEAPHGHRRRQSANTTSSKHGETAIISFHRSNPVLQKQQQEQQQQRRSLPLRRVSTRRVFPEEPNIRQQSMRPSAYDHTMTAPDTYVSEHVQTATPEEGYAHGSTGSFKAVRIGDAVAKCLDEMSPSVGTTASSRRMSRSLSGASATSSTSQYASSRLSRQTANRRSIYRNRLSLSSSHGDDGISECQTSIGGSTSSICGSSLGGHESSLSGAQVESRKQYPCPFRRRNPARFNIREYAHCATAPFYSLSDIRHHIATHHRQEGIFCRRCKVRFESEAALDSHATLPKEEMCETAPSEATGDPEDGVLDDIARRLTCENAHIDLWTWEGLCRLIFPDDEETPSSDFYPVVELAEIEQEFDDGQEALKASLKETLRLLLPNDVDDSYCHFLAGQLELVFDRHRANTMRQCLSRFCSLASGQVTTDVASPGPQQAAITRRQTRRSRRNTLLHGLRPPSTLDGEVHSGSDEMSPPSTRTRTDSDTTQDDADCLWPPQSRTQPPPMDRPDRSCTSETEVFRRRTHNTPTRARAAFESGTSVTGSTSSREGDYNNQRDSRDSGIGIPCDVCEFESCKCTNSSITTESDDWPLPTYNTSRLSKREPSQPHRHSVESPARFKSIDFGSHNQTPTQRSLRHQPRLRVLTRGIDDAPQDSHAWTMSSDTSATLTGDSFSPHSFKQRVLMKRGGRRTQDGTERTIWTA</sequence>
<feature type="compositionally biased region" description="Basic and acidic residues" evidence="1">
    <location>
        <begin position="638"/>
        <end position="650"/>
    </location>
</feature>
<keyword evidence="3" id="KW-1185">Reference proteome</keyword>
<dbReference type="AlphaFoldDB" id="A0AAE0XH42"/>
<feature type="compositionally biased region" description="Low complexity" evidence="1">
    <location>
        <begin position="575"/>
        <end position="585"/>
    </location>
</feature>
<feature type="compositionally biased region" description="Polar residues" evidence="1">
    <location>
        <begin position="464"/>
        <end position="476"/>
    </location>
</feature>
<dbReference type="EMBL" id="JAULSO010000001">
    <property type="protein sequence ID" value="KAK3693120.1"/>
    <property type="molecule type" value="Genomic_DNA"/>
</dbReference>
<evidence type="ECO:0000256" key="1">
    <source>
        <dbReference type="SAM" id="MobiDB-lite"/>
    </source>
</evidence>
<evidence type="ECO:0000313" key="2">
    <source>
        <dbReference type="EMBL" id="KAK3693120.1"/>
    </source>
</evidence>
<feature type="compositionally biased region" description="Basic and acidic residues" evidence="1">
    <location>
        <begin position="586"/>
        <end position="598"/>
    </location>
</feature>
<protein>
    <recommendedName>
        <fullName evidence="4">C2H2-type domain-containing protein</fullName>
    </recommendedName>
</protein>
<comment type="caution">
    <text evidence="2">The sequence shown here is derived from an EMBL/GenBank/DDBJ whole genome shotgun (WGS) entry which is preliminary data.</text>
</comment>
<reference evidence="2" key="2">
    <citation type="submission" date="2023-06" db="EMBL/GenBank/DDBJ databases">
        <authorList>
            <consortium name="Lawrence Berkeley National Laboratory"/>
            <person name="Haridas S."/>
            <person name="Hensen N."/>
            <person name="Bonometti L."/>
            <person name="Westerberg I."/>
            <person name="Brannstrom I.O."/>
            <person name="Guillou S."/>
            <person name="Cros-Aarteil S."/>
            <person name="Calhoun S."/>
            <person name="Kuo A."/>
            <person name="Mondo S."/>
            <person name="Pangilinan J."/>
            <person name="Riley R."/>
            <person name="Labutti K."/>
            <person name="Andreopoulos B."/>
            <person name="Lipzen A."/>
            <person name="Chen C."/>
            <person name="Yanf M."/>
            <person name="Daum C."/>
            <person name="Ng V."/>
            <person name="Clum A."/>
            <person name="Steindorff A."/>
            <person name="Ohm R."/>
            <person name="Martin F."/>
            <person name="Silar P."/>
            <person name="Natvig D."/>
            <person name="Lalanne C."/>
            <person name="Gautier V."/>
            <person name="Ament-Velasquez S.L."/>
            <person name="Kruys A."/>
            <person name="Hutchinson M.I."/>
            <person name="Powell A.J."/>
            <person name="Barry K."/>
            <person name="Miller A.N."/>
            <person name="Grigoriev I.V."/>
            <person name="Debuchy R."/>
            <person name="Gladieux P."/>
            <person name="Thoren M.H."/>
            <person name="Johannesson H."/>
        </authorList>
    </citation>
    <scope>NUCLEOTIDE SEQUENCE</scope>
    <source>
        <strain evidence="2">CBS 314.62</strain>
    </source>
</reference>
<feature type="region of interest" description="Disordered" evidence="1">
    <location>
        <begin position="168"/>
        <end position="209"/>
    </location>
</feature>
<reference evidence="2" key="1">
    <citation type="journal article" date="2023" name="Mol. Phylogenet. Evol.">
        <title>Genome-scale phylogeny and comparative genomics of the fungal order Sordariales.</title>
        <authorList>
            <person name="Hensen N."/>
            <person name="Bonometti L."/>
            <person name="Westerberg I."/>
            <person name="Brannstrom I.O."/>
            <person name="Guillou S."/>
            <person name="Cros-Aarteil S."/>
            <person name="Calhoun S."/>
            <person name="Haridas S."/>
            <person name="Kuo A."/>
            <person name="Mondo S."/>
            <person name="Pangilinan J."/>
            <person name="Riley R."/>
            <person name="LaButti K."/>
            <person name="Andreopoulos B."/>
            <person name="Lipzen A."/>
            <person name="Chen C."/>
            <person name="Yan M."/>
            <person name="Daum C."/>
            <person name="Ng V."/>
            <person name="Clum A."/>
            <person name="Steindorff A."/>
            <person name="Ohm R.A."/>
            <person name="Martin F."/>
            <person name="Silar P."/>
            <person name="Natvig D.O."/>
            <person name="Lalanne C."/>
            <person name="Gautier V."/>
            <person name="Ament-Velasquez S.L."/>
            <person name="Kruys A."/>
            <person name="Hutchinson M.I."/>
            <person name="Powell A.J."/>
            <person name="Barry K."/>
            <person name="Miller A.N."/>
            <person name="Grigoriev I.V."/>
            <person name="Debuchy R."/>
            <person name="Gladieux P."/>
            <person name="Hiltunen Thoren M."/>
            <person name="Johannesson H."/>
        </authorList>
    </citation>
    <scope>NUCLEOTIDE SEQUENCE</scope>
    <source>
        <strain evidence="2">CBS 314.62</strain>
    </source>
</reference>
<accession>A0AAE0XH42</accession>
<feature type="region of interest" description="Disordered" evidence="1">
    <location>
        <begin position="44"/>
        <end position="63"/>
    </location>
</feature>
<feature type="region of interest" description="Disordered" evidence="1">
    <location>
        <begin position="464"/>
        <end position="601"/>
    </location>
</feature>
<feature type="compositionally biased region" description="Basic and acidic residues" evidence="1">
    <location>
        <begin position="545"/>
        <end position="559"/>
    </location>
</feature>
<feature type="compositionally biased region" description="Low complexity" evidence="1">
    <location>
        <begin position="181"/>
        <end position="202"/>
    </location>
</feature>
<gene>
    <name evidence="2" type="ORF">B0T22DRAFT_34088</name>
</gene>
<feature type="compositionally biased region" description="Basic residues" evidence="1">
    <location>
        <begin position="480"/>
        <end position="489"/>
    </location>
</feature>
<name>A0AAE0XH42_9PEZI</name>
<proteinExistence type="predicted"/>
<dbReference type="Proteomes" id="UP001270362">
    <property type="component" value="Unassembled WGS sequence"/>
</dbReference>